<dbReference type="AlphaFoldDB" id="A0AAU9D1Y9"/>
<evidence type="ECO:0000256" key="1">
    <source>
        <dbReference type="SAM" id="Phobius"/>
    </source>
</evidence>
<protein>
    <submittedName>
        <fullName evidence="2">Uncharacterized protein</fullName>
    </submittedName>
</protein>
<gene>
    <name evidence="2" type="ORF">XA3_01700</name>
</gene>
<feature type="transmembrane region" description="Helical" evidence="1">
    <location>
        <begin position="7"/>
        <end position="24"/>
    </location>
</feature>
<evidence type="ECO:0000313" key="3">
    <source>
        <dbReference type="Proteomes" id="UP001321861"/>
    </source>
</evidence>
<keyword evidence="1" id="KW-0812">Transmembrane</keyword>
<keyword evidence="1" id="KW-0472">Membrane</keyword>
<evidence type="ECO:0000313" key="2">
    <source>
        <dbReference type="EMBL" id="BDR57729.1"/>
    </source>
</evidence>
<sequence length="287" mass="33236">MKNKIKIALGILTIIGLVVAVLIINRPQKKHSNNQPVRHENLDPVFINMSSRELEEAKDKGIALTPRIKADQASDLVGKSFSFNVEVFAQSDMENPGNGEYFLRLNKDQTFVLVYNHTFTDSYLPDHEESSIWLEIKSGDYIVKKDQIELNVRKYAIIGQGFNDHKVENLKRINEVKINYKLLSVTERTFRELPPEVRNKIKKDNIFPGKENLPERFKDEDNYVIKKESGYWWVTSIKADLGKDGKTLDTDHLEYKDYLHEYDHVYKIPNSINDLILGKIKKGEVSK</sequence>
<dbReference type="Proteomes" id="UP001321861">
    <property type="component" value="Chromosome"/>
</dbReference>
<reference evidence="2 3" key="1">
    <citation type="journal article" date="2023" name="Microbiol. Spectr.">
        <title>Symbiosis of Carpenter Bees with Uncharacterized Lactic Acid Bacteria Showing NAD Auxotrophy.</title>
        <authorList>
            <person name="Kawasaki S."/>
            <person name="Ozawa K."/>
            <person name="Mori T."/>
            <person name="Yamamoto A."/>
            <person name="Ito M."/>
            <person name="Ohkuma M."/>
            <person name="Sakamoto M."/>
            <person name="Matsutani M."/>
        </authorList>
    </citation>
    <scope>NUCLEOTIDE SEQUENCE [LARGE SCALE GENOMIC DNA]</scope>
    <source>
        <strain evidence="2 3">XA3</strain>
    </source>
</reference>
<accession>A0AAU9D1Y9</accession>
<keyword evidence="1" id="KW-1133">Transmembrane helix</keyword>
<keyword evidence="3" id="KW-1185">Reference proteome</keyword>
<organism evidence="2 3">
    <name type="scientific">Xylocopilactobacillus apicola</name>
    <dbReference type="NCBI Taxonomy" id="2932184"/>
    <lineage>
        <taxon>Bacteria</taxon>
        <taxon>Bacillati</taxon>
        <taxon>Bacillota</taxon>
        <taxon>Bacilli</taxon>
        <taxon>Lactobacillales</taxon>
        <taxon>Lactobacillaceae</taxon>
        <taxon>Xylocopilactobacillus</taxon>
    </lineage>
</organism>
<name>A0AAU9D1Y9_9LACO</name>
<proteinExistence type="predicted"/>
<dbReference type="KEGG" id="xap:XA3_01700"/>
<dbReference type="EMBL" id="AP026802">
    <property type="protein sequence ID" value="BDR57729.1"/>
    <property type="molecule type" value="Genomic_DNA"/>
</dbReference>
<dbReference type="RefSeq" id="WP_317635676.1">
    <property type="nucleotide sequence ID" value="NZ_AP026802.1"/>
</dbReference>